<gene>
    <name evidence="3" type="ORF">AB675_7491</name>
</gene>
<dbReference type="EMBL" id="LFJN01000012">
    <property type="protein sequence ID" value="KPI40253.1"/>
    <property type="molecule type" value="Genomic_DNA"/>
</dbReference>
<dbReference type="STRING" id="1664694.A0A0N1H9L0"/>
<dbReference type="PANTHER" id="PTHR43669">
    <property type="entry name" value="5-KETO-D-GLUCONATE 5-REDUCTASE"/>
    <property type="match status" value="1"/>
</dbReference>
<comment type="caution">
    <text evidence="3">The sequence shown here is derived from an EMBL/GenBank/DDBJ whole genome shotgun (WGS) entry which is preliminary data.</text>
</comment>
<dbReference type="PANTHER" id="PTHR43669:SF4">
    <property type="entry name" value="SHORT-CHAIN DEHYDROGENASE"/>
    <property type="match status" value="1"/>
</dbReference>
<keyword evidence="2" id="KW-0560">Oxidoreductase</keyword>
<dbReference type="Proteomes" id="UP000038010">
    <property type="component" value="Unassembled WGS sequence"/>
</dbReference>
<dbReference type="Gene3D" id="3.40.50.720">
    <property type="entry name" value="NAD(P)-binding Rossmann-like Domain"/>
    <property type="match status" value="1"/>
</dbReference>
<dbReference type="InterPro" id="IPR002347">
    <property type="entry name" value="SDR_fam"/>
</dbReference>
<dbReference type="SUPFAM" id="SSF51735">
    <property type="entry name" value="NAD(P)-binding Rossmann-fold domains"/>
    <property type="match status" value="1"/>
</dbReference>
<accession>A0A0N1H9L0</accession>
<dbReference type="OrthoDB" id="5336600at2759"/>
<dbReference type="AlphaFoldDB" id="A0A0N1H9L0"/>
<reference evidence="3 4" key="1">
    <citation type="submission" date="2015-06" db="EMBL/GenBank/DDBJ databases">
        <title>Draft genome of the ant-associated black yeast Phialophora attae CBS 131958.</title>
        <authorList>
            <person name="Moreno L.F."/>
            <person name="Stielow B.J."/>
            <person name="de Hoog S."/>
            <person name="Vicente V.A."/>
            <person name="Weiss V.A."/>
            <person name="de Vries M."/>
            <person name="Cruz L.M."/>
            <person name="Souza E.M."/>
        </authorList>
    </citation>
    <scope>NUCLEOTIDE SEQUENCE [LARGE SCALE GENOMIC DNA]</scope>
    <source>
        <strain evidence="3 4">CBS 131958</strain>
    </source>
</reference>
<comment type="similarity">
    <text evidence="1">Belongs to the short-chain dehydrogenases/reductases (SDR) family.</text>
</comment>
<sequence length="227" mass="24733">MPGTNPVILILGAGPQIGASVARHFASKGFKVGLAARSVKESESTDSQLNIPSDFSKSDDVVNAFSKIREKFGIPSVVLYNVSAVTFGHKEDPFGMSLDDLKKTNAINVTSAFVAAQQATQGFKELPESAARTFIVTGNILNTVILPGFMDQGMGKSASAHMIWAASDAYKEKGFKYYYADERKEDGSAKYRVDGDAHAELFWQLAQDKKQGPWMQTFVKGKGYVKF</sequence>
<dbReference type="Pfam" id="PF00106">
    <property type="entry name" value="adh_short"/>
    <property type="match status" value="1"/>
</dbReference>
<evidence type="ECO:0000256" key="1">
    <source>
        <dbReference type="ARBA" id="ARBA00006484"/>
    </source>
</evidence>
<dbReference type="VEuPathDB" id="FungiDB:AB675_7491"/>
<dbReference type="RefSeq" id="XP_018000216.1">
    <property type="nucleotide sequence ID" value="XM_018147862.1"/>
</dbReference>
<dbReference type="GO" id="GO:0016491">
    <property type="term" value="F:oxidoreductase activity"/>
    <property type="evidence" value="ECO:0007669"/>
    <property type="project" value="UniProtKB-KW"/>
</dbReference>
<dbReference type="InterPro" id="IPR036291">
    <property type="entry name" value="NAD(P)-bd_dom_sf"/>
</dbReference>
<evidence type="ECO:0000313" key="4">
    <source>
        <dbReference type="Proteomes" id="UP000038010"/>
    </source>
</evidence>
<protein>
    <submittedName>
        <fullName evidence="3">Uncharacterized protein</fullName>
    </submittedName>
</protein>
<proteinExistence type="inferred from homology"/>
<keyword evidence="4" id="KW-1185">Reference proteome</keyword>
<name>A0A0N1H9L0_9EURO</name>
<dbReference type="GeneID" id="28739742"/>
<evidence type="ECO:0000313" key="3">
    <source>
        <dbReference type="EMBL" id="KPI40253.1"/>
    </source>
</evidence>
<organism evidence="3 4">
    <name type="scientific">Cyphellophora attinorum</name>
    <dbReference type="NCBI Taxonomy" id="1664694"/>
    <lineage>
        <taxon>Eukaryota</taxon>
        <taxon>Fungi</taxon>
        <taxon>Dikarya</taxon>
        <taxon>Ascomycota</taxon>
        <taxon>Pezizomycotina</taxon>
        <taxon>Eurotiomycetes</taxon>
        <taxon>Chaetothyriomycetidae</taxon>
        <taxon>Chaetothyriales</taxon>
        <taxon>Cyphellophoraceae</taxon>
        <taxon>Cyphellophora</taxon>
    </lineage>
</organism>
<evidence type="ECO:0000256" key="2">
    <source>
        <dbReference type="ARBA" id="ARBA00023002"/>
    </source>
</evidence>